<protein>
    <submittedName>
        <fullName evidence="1">Uncharacterized protein</fullName>
    </submittedName>
</protein>
<dbReference type="AlphaFoldDB" id="A0A9X3L5Z2"/>
<evidence type="ECO:0000313" key="1">
    <source>
        <dbReference type="EMBL" id="MCZ8404963.1"/>
    </source>
</evidence>
<reference evidence="1" key="1">
    <citation type="submission" date="2022-12" db="EMBL/GenBank/DDBJ databases">
        <authorList>
            <person name="Voronina O.L."/>
            <person name="Kunda M.S."/>
            <person name="Ryzhova N."/>
            <person name="Aksenova E.I."/>
        </authorList>
    </citation>
    <scope>NUCLEOTIDE SEQUENCE</scope>
    <source>
        <strain evidence="1">SCCH136:Ach223948</strain>
    </source>
</reference>
<gene>
    <name evidence="1" type="ORF">O9570_26150</name>
</gene>
<comment type="caution">
    <text evidence="1">The sequence shown here is derived from an EMBL/GenBank/DDBJ whole genome shotgun (WGS) entry which is preliminary data.</text>
</comment>
<evidence type="ECO:0000313" key="2">
    <source>
        <dbReference type="Proteomes" id="UP001141992"/>
    </source>
</evidence>
<dbReference type="GeneID" id="75273952"/>
<proteinExistence type="predicted"/>
<dbReference type="Proteomes" id="UP001141992">
    <property type="component" value="Unassembled WGS sequence"/>
</dbReference>
<name>A0A9X3L5Z2_ALCXX</name>
<dbReference type="RefSeq" id="WP_024067501.1">
    <property type="nucleotide sequence ID" value="NZ_CP025774.1"/>
</dbReference>
<dbReference type="EMBL" id="JAPZVI010000031">
    <property type="protein sequence ID" value="MCZ8404963.1"/>
    <property type="molecule type" value="Genomic_DNA"/>
</dbReference>
<accession>A0A9X3L5Z2</accession>
<sequence length="282" mass="32193">MTTRAAFMPVLDLPIALDYDGALETRLFDDIRLAVAPHIPAARLDPPRDLAAAAERQAAGEYAIWNTVHDLFITQVAAHAIAGLFRDDTDFQFALARQLGDDAAHAEFSLARASLLLERDARPEVEQGVRDAWDLVGGFALRNWQNFLAWQFHYEHYILARLFVNRRTAKVLDFGHREFGENRILPDEEAHRIRITQWWLRKLAGADESERHEWTQGLIQADEDVQRLLGPYLRDSWQLNLRATGLDTRNHVALYDAWRRELLATLLRVAPDDLPSLTSLAA</sequence>
<organism evidence="1 2">
    <name type="scientific">Alcaligenes xylosoxydans xylosoxydans</name>
    <name type="common">Achromobacter xylosoxidans</name>
    <dbReference type="NCBI Taxonomy" id="85698"/>
    <lineage>
        <taxon>Bacteria</taxon>
        <taxon>Pseudomonadati</taxon>
        <taxon>Pseudomonadota</taxon>
        <taxon>Betaproteobacteria</taxon>
        <taxon>Burkholderiales</taxon>
        <taxon>Alcaligenaceae</taxon>
        <taxon>Achromobacter</taxon>
    </lineage>
</organism>